<keyword evidence="1 3" id="KW-0547">Nucleotide-binding</keyword>
<dbReference type="InterPro" id="IPR003796">
    <property type="entry name" value="RNR_NrdR-like"/>
</dbReference>
<sequence length="120" mass="14409">MRRRRECGKCKRRFTTIEKPKEVTLWVIKKDQSREPFDPEKIRRGILRAIEKRPVSLSIVEDLVNQVEREMMRKESEEVSSRAIGGAILRRLKRIDKVAWLRFASVYMEFEDLEDFKRAI</sequence>
<dbReference type="PROSITE" id="PS51161">
    <property type="entry name" value="ATP_CONE"/>
    <property type="match status" value="1"/>
</dbReference>
<keyword evidence="3" id="KW-0804">Transcription</keyword>
<dbReference type="HAMAP" id="MF_00440">
    <property type="entry name" value="NrdR"/>
    <property type="match status" value="1"/>
</dbReference>
<dbReference type="PANTHER" id="PTHR30455:SF2">
    <property type="entry name" value="TRANSCRIPTIONAL REPRESSOR NRDR"/>
    <property type="match status" value="1"/>
</dbReference>
<comment type="caution">
    <text evidence="5">The sequence shown here is derived from an EMBL/GenBank/DDBJ whole genome shotgun (WGS) entry which is preliminary data.</text>
</comment>
<keyword evidence="3" id="KW-0238">DNA-binding</keyword>
<reference evidence="5 6" key="1">
    <citation type="journal article" date="2015" name="Nature">
        <title>rRNA introns, odd ribosomes, and small enigmatic genomes across a large radiation of phyla.</title>
        <authorList>
            <person name="Brown C.T."/>
            <person name="Hug L.A."/>
            <person name="Thomas B.C."/>
            <person name="Sharon I."/>
            <person name="Castelle C.J."/>
            <person name="Singh A."/>
            <person name="Wilkins M.J."/>
            <person name="Williams K.H."/>
            <person name="Banfield J.F."/>
        </authorList>
    </citation>
    <scope>NUCLEOTIDE SEQUENCE [LARGE SCALE GENOMIC DNA]</scope>
</reference>
<dbReference type="GO" id="GO:0008270">
    <property type="term" value="F:zinc ion binding"/>
    <property type="evidence" value="ECO:0007669"/>
    <property type="project" value="InterPro"/>
</dbReference>
<gene>
    <name evidence="3" type="primary">nrdR</name>
    <name evidence="5" type="ORF">UV74_C0001G0009</name>
</gene>
<dbReference type="STRING" id="1618578.UV74_C0001G0009"/>
<dbReference type="GO" id="GO:0003677">
    <property type="term" value="F:DNA binding"/>
    <property type="evidence" value="ECO:0007669"/>
    <property type="project" value="UniProtKB-KW"/>
</dbReference>
<protein>
    <recommendedName>
        <fullName evidence="3">Transcriptional repressor NrdR</fullName>
    </recommendedName>
</protein>
<dbReference type="GO" id="GO:0005524">
    <property type="term" value="F:ATP binding"/>
    <property type="evidence" value="ECO:0007669"/>
    <property type="project" value="UniProtKB-UniRule"/>
</dbReference>
<evidence type="ECO:0000256" key="1">
    <source>
        <dbReference type="ARBA" id="ARBA00022741"/>
    </source>
</evidence>
<keyword evidence="3" id="KW-0805">Transcription regulation</keyword>
<feature type="domain" description="ATP-cone" evidence="4">
    <location>
        <begin position="25"/>
        <end position="115"/>
    </location>
</feature>
<dbReference type="Pfam" id="PF03477">
    <property type="entry name" value="ATP-cone"/>
    <property type="match status" value="1"/>
</dbReference>
<evidence type="ECO:0000256" key="3">
    <source>
        <dbReference type="HAMAP-Rule" id="MF_00440"/>
    </source>
</evidence>
<dbReference type="Proteomes" id="UP000034090">
    <property type="component" value="Unassembled WGS sequence"/>
</dbReference>
<keyword evidence="2 3" id="KW-0067">ATP-binding</keyword>
<accession>A0A0G1DMM5</accession>
<evidence type="ECO:0000259" key="4">
    <source>
        <dbReference type="PROSITE" id="PS51161"/>
    </source>
</evidence>
<evidence type="ECO:0000256" key="2">
    <source>
        <dbReference type="ARBA" id="ARBA00022840"/>
    </source>
</evidence>
<comment type="caution">
    <text evidence="3">Lacks conserved residue(s) required for the propagation of feature annotation.</text>
</comment>
<dbReference type="InterPro" id="IPR005144">
    <property type="entry name" value="ATP-cone_dom"/>
</dbReference>
<dbReference type="NCBIfam" id="TIGR00244">
    <property type="entry name" value="transcriptional regulator NrdR"/>
    <property type="match status" value="1"/>
</dbReference>
<comment type="similarity">
    <text evidence="3">Belongs to the NrdR family.</text>
</comment>
<proteinExistence type="inferred from homology"/>
<keyword evidence="3" id="KW-0678">Repressor</keyword>
<name>A0A0G1DMM5_9BACT</name>
<dbReference type="AlphaFoldDB" id="A0A0G1DMM5"/>
<dbReference type="EMBL" id="LCFQ01000001">
    <property type="protein sequence ID" value="KKS98899.1"/>
    <property type="molecule type" value="Genomic_DNA"/>
</dbReference>
<organism evidence="5 6">
    <name type="scientific">Candidatus Woesebacteria bacterium GW2011_GWB1_43_14</name>
    <dbReference type="NCBI Taxonomy" id="1618578"/>
    <lineage>
        <taxon>Bacteria</taxon>
        <taxon>Candidatus Woeseibacteriota</taxon>
    </lineage>
</organism>
<comment type="function">
    <text evidence="3">Negatively regulates transcription of bacterial ribonucleotide reductase nrd genes and operons by binding to NrdR-boxes.</text>
</comment>
<evidence type="ECO:0000313" key="5">
    <source>
        <dbReference type="EMBL" id="KKS98899.1"/>
    </source>
</evidence>
<dbReference type="GO" id="GO:0045892">
    <property type="term" value="P:negative regulation of DNA-templated transcription"/>
    <property type="evidence" value="ECO:0007669"/>
    <property type="project" value="UniProtKB-UniRule"/>
</dbReference>
<evidence type="ECO:0000313" key="6">
    <source>
        <dbReference type="Proteomes" id="UP000034090"/>
    </source>
</evidence>
<dbReference type="PANTHER" id="PTHR30455">
    <property type="entry name" value="TRANSCRIPTIONAL REPRESSOR NRDR"/>
    <property type="match status" value="1"/>
</dbReference>